<evidence type="ECO:0000256" key="1">
    <source>
        <dbReference type="ARBA" id="ARBA00001933"/>
    </source>
</evidence>
<comment type="catalytic activity">
    <reaction evidence="12 13">
        <text>L-arginine + H(+) = agmatine + CO2</text>
        <dbReference type="Rhea" id="RHEA:17641"/>
        <dbReference type="ChEBI" id="CHEBI:15378"/>
        <dbReference type="ChEBI" id="CHEBI:16526"/>
        <dbReference type="ChEBI" id="CHEBI:32682"/>
        <dbReference type="ChEBI" id="CHEBI:58145"/>
        <dbReference type="EC" id="4.1.1.19"/>
    </reaction>
</comment>
<dbReference type="Gene3D" id="1.10.287.3440">
    <property type="match status" value="1"/>
</dbReference>
<dbReference type="InterPro" id="IPR022653">
    <property type="entry name" value="De-COase2_pyr-phos_BS"/>
</dbReference>
<evidence type="ECO:0000256" key="12">
    <source>
        <dbReference type="ARBA" id="ARBA00049309"/>
    </source>
</evidence>
<dbReference type="GO" id="GO:0046872">
    <property type="term" value="F:metal ion binding"/>
    <property type="evidence" value="ECO:0007669"/>
    <property type="project" value="UniProtKB-KW"/>
</dbReference>
<proteinExistence type="inferred from homology"/>
<organism evidence="20 21">
    <name type="scientific">Rubidibacter lacunae KORDI 51-2</name>
    <dbReference type="NCBI Taxonomy" id="582515"/>
    <lineage>
        <taxon>Bacteria</taxon>
        <taxon>Bacillati</taxon>
        <taxon>Cyanobacteriota</taxon>
        <taxon>Cyanophyceae</taxon>
        <taxon>Oscillatoriophycideae</taxon>
        <taxon>Chroococcales</taxon>
        <taxon>Aphanothecaceae</taxon>
        <taxon>Rubidibacter</taxon>
    </lineage>
</organism>
<dbReference type="PRINTS" id="PR01180">
    <property type="entry name" value="ARGDCRBXLASE"/>
</dbReference>
<feature type="domain" description="Arginine decarboxylase C-terminal helical" evidence="19">
    <location>
        <begin position="607"/>
        <end position="659"/>
    </location>
</feature>
<feature type="modified residue" description="N6-(pyridoxal phosphate)lysine" evidence="13 14">
    <location>
        <position position="109"/>
    </location>
</feature>
<feature type="domain" description="Orn/DAP/Arg decarboxylase 2 N-terminal" evidence="17">
    <location>
        <begin position="101"/>
        <end position="357"/>
    </location>
</feature>
<evidence type="ECO:0000259" key="17">
    <source>
        <dbReference type="Pfam" id="PF02784"/>
    </source>
</evidence>
<comment type="similarity">
    <text evidence="4 13">Belongs to the Orn/Lys/Arg decarboxylase class-II family. SpeA subfamily.</text>
</comment>
<evidence type="ECO:0000256" key="16">
    <source>
        <dbReference type="SAM" id="MobiDB-lite"/>
    </source>
</evidence>
<dbReference type="InterPro" id="IPR002985">
    <property type="entry name" value="Arg_decrbxlase"/>
</dbReference>
<evidence type="ECO:0000256" key="9">
    <source>
        <dbReference type="ARBA" id="ARBA00023066"/>
    </source>
</evidence>
<keyword evidence="5 13" id="KW-0479">Metal-binding</keyword>
<dbReference type="PRINTS" id="PR01179">
    <property type="entry name" value="ODADCRBXLASE"/>
</dbReference>
<evidence type="ECO:0000313" key="21">
    <source>
        <dbReference type="Proteomes" id="UP000016960"/>
    </source>
</evidence>
<feature type="active site" description="Proton donor" evidence="15">
    <location>
        <position position="528"/>
    </location>
</feature>
<keyword evidence="6 13" id="KW-0210">Decarboxylase</keyword>
<evidence type="ECO:0000256" key="14">
    <source>
        <dbReference type="PIRSR" id="PIRSR001336-50"/>
    </source>
</evidence>
<dbReference type="PATRIC" id="fig|582515.4.peg.2778"/>
<evidence type="ECO:0000256" key="5">
    <source>
        <dbReference type="ARBA" id="ARBA00022723"/>
    </source>
</evidence>
<evidence type="ECO:0000256" key="11">
    <source>
        <dbReference type="ARBA" id="ARBA00023239"/>
    </source>
</evidence>
<dbReference type="InterPro" id="IPR009006">
    <property type="entry name" value="Ala_racemase/Decarboxylase_C"/>
</dbReference>
<evidence type="ECO:0000256" key="8">
    <source>
        <dbReference type="ARBA" id="ARBA00022898"/>
    </source>
</evidence>
<dbReference type="CDD" id="cd06830">
    <property type="entry name" value="PLPDE_III_ADC"/>
    <property type="match status" value="1"/>
</dbReference>
<dbReference type="InterPro" id="IPR041128">
    <property type="entry name" value="Arg_decarbox_C"/>
</dbReference>
<keyword evidence="8 13" id="KW-0663">Pyridoxal phosphate</keyword>
<dbReference type="Gene3D" id="2.40.37.10">
    <property type="entry name" value="Lyase, Ornithine Decarboxylase, Chain A, domain 1"/>
    <property type="match status" value="1"/>
</dbReference>
<comment type="function">
    <text evidence="3 13">Catalyzes the biosynthesis of agmatine from arginine.</text>
</comment>
<name>U5D8M3_9CHRO</name>
<evidence type="ECO:0000256" key="4">
    <source>
        <dbReference type="ARBA" id="ARBA00008357"/>
    </source>
</evidence>
<comment type="caution">
    <text evidence="20">The sequence shown here is derived from an EMBL/GenBank/DDBJ whole genome shotgun (WGS) entry which is preliminary data.</text>
</comment>
<dbReference type="SUPFAM" id="SSF50621">
    <property type="entry name" value="Alanine racemase C-terminal domain-like"/>
    <property type="match status" value="1"/>
</dbReference>
<feature type="binding site" evidence="13">
    <location>
        <begin position="297"/>
        <end position="307"/>
    </location>
    <ligand>
        <name>substrate</name>
    </ligand>
</feature>
<dbReference type="InParanoid" id="U5D8M3"/>
<dbReference type="AlphaFoldDB" id="U5D8M3"/>
<feature type="region of interest" description="Disordered" evidence="16">
    <location>
        <begin position="380"/>
        <end position="399"/>
    </location>
</feature>
<comment type="cofactor">
    <cofactor evidence="1 13 14">
        <name>pyridoxal 5'-phosphate</name>
        <dbReference type="ChEBI" id="CHEBI:597326"/>
    </cofactor>
</comment>
<dbReference type="InterPro" id="IPR040634">
    <property type="entry name" value="Arg_decarb_HB"/>
</dbReference>
<dbReference type="GO" id="GO:0008295">
    <property type="term" value="P:spermidine biosynthetic process"/>
    <property type="evidence" value="ECO:0007669"/>
    <property type="project" value="UniProtKB-UniRule"/>
</dbReference>
<comment type="cofactor">
    <cofactor evidence="2 13">
        <name>Mg(2+)</name>
        <dbReference type="ChEBI" id="CHEBI:18420"/>
    </cofactor>
</comment>
<dbReference type="InterPro" id="IPR022644">
    <property type="entry name" value="De-COase2_N"/>
</dbReference>
<evidence type="ECO:0000259" key="18">
    <source>
        <dbReference type="Pfam" id="PF17810"/>
    </source>
</evidence>
<dbReference type="STRING" id="582515.KR51_00024630"/>
<dbReference type="GO" id="GO:0006527">
    <property type="term" value="P:L-arginine catabolic process"/>
    <property type="evidence" value="ECO:0007669"/>
    <property type="project" value="InterPro"/>
</dbReference>
<dbReference type="SUPFAM" id="SSF51419">
    <property type="entry name" value="PLP-binding barrel"/>
    <property type="match status" value="1"/>
</dbReference>
<reference evidence="20 21" key="1">
    <citation type="submission" date="2013-05" db="EMBL/GenBank/DDBJ databases">
        <title>Draft genome sequence of Rubidibacter lacunae KORDI 51-2.</title>
        <authorList>
            <person name="Choi D.H."/>
            <person name="Noh J.H."/>
            <person name="Kwon K.-K."/>
            <person name="Lee J.-H."/>
            <person name="Ryu J.-Y."/>
        </authorList>
    </citation>
    <scope>NUCLEOTIDE SEQUENCE [LARGE SCALE GENOMIC DNA]</scope>
    <source>
        <strain evidence="20 21">KORDI 51-2</strain>
    </source>
</reference>
<evidence type="ECO:0000256" key="3">
    <source>
        <dbReference type="ARBA" id="ARBA00002257"/>
    </source>
</evidence>
<sequence>MPALPADRKRVAWTSADSEELYGLPAWGAPYFSADAGGHVLVSPQGGGGASLDLYDLVTSLRQRDVELPLLLRFPDILADRIGQLYSCFERAIARYGYDGSYRGVYPLKCNQQRHLVEAIVAAGRPYCLGLEAGSKPELALALAVLEAHGDPSGTDGLLICNGYKDRDYIAMALLASRLGQTPVVVVEQLEELAIALELSHEFNLEPLLGVRAKLSAAGSGRWSASTGDRAKFGLSAPQLLAAVEQLRASGQLQCLQLLHFHIGSQIAAIGTIKAAIREAAQLYVALVQLGANLHYLDVGGGLAVDYDGSKTHSDASKNYSLQNYANDIAAEVKEACDRAGVALPTLISESGRAIAAHHAVLIANVLGINTPPELQPSAEIALSRSDSSSSDSSPAESEHALVRELRDTYAAIAPDNLQESYHDAVQFKDEAASLFDFGYLSLRDRARVERLYWACCRQIRDCLRTLPSVPDDLSHLEATLAATYYVNLSVFRSLPDSWALQQLFPILPIHRLDTEPSERATLADLTCDSDGRLDRFPSTSGHSKPFLELHPPVAGEPYYLGVFLVGAYQEILGSAHNLFGDANVAHVRVRPDGYQIEHLIRGDTATEILARVHYDAEDLVEALRRRTECAIASQQIALPDAQRLLRTYERGLRNYTYLEQ</sequence>
<evidence type="ECO:0000256" key="10">
    <source>
        <dbReference type="ARBA" id="ARBA00023115"/>
    </source>
</evidence>
<dbReference type="UniPathway" id="UPA00186">
    <property type="reaction ID" value="UER00284"/>
</dbReference>
<dbReference type="RefSeq" id="WP_022607726.1">
    <property type="nucleotide sequence ID" value="NZ_ASSJ01000060.1"/>
</dbReference>
<keyword evidence="7 13" id="KW-0460">Magnesium</keyword>
<accession>U5D8M3</accession>
<dbReference type="Gene3D" id="3.20.20.10">
    <property type="entry name" value="Alanine racemase"/>
    <property type="match status" value="1"/>
</dbReference>
<dbReference type="Pfam" id="PF17944">
    <property type="entry name" value="Arg_decarbox_C"/>
    <property type="match status" value="1"/>
</dbReference>
<dbReference type="NCBIfam" id="TIGR01273">
    <property type="entry name" value="speA"/>
    <property type="match status" value="1"/>
</dbReference>
<dbReference type="InterPro" id="IPR000183">
    <property type="entry name" value="Orn/DAP/Arg_de-COase"/>
</dbReference>
<protein>
    <recommendedName>
        <fullName evidence="13">Biosynthetic arginine decarboxylase</fullName>
        <shortName evidence="13">ADC</shortName>
        <ecNumber evidence="13">4.1.1.19</ecNumber>
    </recommendedName>
</protein>
<dbReference type="PROSITE" id="PS00878">
    <property type="entry name" value="ODR_DC_2_1"/>
    <property type="match status" value="1"/>
</dbReference>
<evidence type="ECO:0000259" key="19">
    <source>
        <dbReference type="Pfam" id="PF17944"/>
    </source>
</evidence>
<dbReference type="Gene3D" id="1.20.58.930">
    <property type="match status" value="1"/>
</dbReference>
<dbReference type="PANTHER" id="PTHR43295:SF9">
    <property type="entry name" value="BIOSYNTHETIC ARGININE DECARBOXYLASE"/>
    <property type="match status" value="1"/>
</dbReference>
<keyword evidence="10 13" id="KW-0620">Polyamine biosynthesis</keyword>
<feature type="compositionally biased region" description="Low complexity" evidence="16">
    <location>
        <begin position="380"/>
        <end position="396"/>
    </location>
</feature>
<evidence type="ECO:0000256" key="13">
    <source>
        <dbReference type="HAMAP-Rule" id="MF_01417"/>
    </source>
</evidence>
<evidence type="ECO:0000256" key="7">
    <source>
        <dbReference type="ARBA" id="ARBA00022842"/>
    </source>
</evidence>
<evidence type="ECO:0000313" key="20">
    <source>
        <dbReference type="EMBL" id="ERN40958.1"/>
    </source>
</evidence>
<keyword evidence="11 13" id="KW-0456">Lyase</keyword>
<comment type="pathway">
    <text evidence="13">Amine and polyamine biosynthesis; agmatine biosynthesis; agmatine from L-arginine: step 1/1.</text>
</comment>
<evidence type="ECO:0000256" key="15">
    <source>
        <dbReference type="PIRSR" id="PIRSR600183-50"/>
    </source>
</evidence>
<dbReference type="EC" id="4.1.1.19" evidence="13"/>
<keyword evidence="9 13" id="KW-0745">Spermidine biosynthesis</keyword>
<dbReference type="GO" id="GO:0008792">
    <property type="term" value="F:arginine decarboxylase activity"/>
    <property type="evidence" value="ECO:0007669"/>
    <property type="project" value="UniProtKB-UniRule"/>
</dbReference>
<gene>
    <name evidence="13" type="primary">speA</name>
    <name evidence="20" type="ORF">KR51_00024630</name>
</gene>
<dbReference type="HAMAP" id="MF_01417">
    <property type="entry name" value="SpeA"/>
    <property type="match status" value="1"/>
</dbReference>
<evidence type="ECO:0000256" key="6">
    <source>
        <dbReference type="ARBA" id="ARBA00022793"/>
    </source>
</evidence>
<dbReference type="EMBL" id="ASSJ01000060">
    <property type="protein sequence ID" value="ERN40958.1"/>
    <property type="molecule type" value="Genomic_DNA"/>
</dbReference>
<dbReference type="FunFam" id="1.20.58.930:FF:000002">
    <property type="entry name" value="Biosynthetic arginine decarboxylase"/>
    <property type="match status" value="1"/>
</dbReference>
<dbReference type="Pfam" id="PF17810">
    <property type="entry name" value="Arg_decarb_HB"/>
    <property type="match status" value="1"/>
</dbReference>
<dbReference type="PIRSF" id="PIRSF001336">
    <property type="entry name" value="Arg_decrbxlase"/>
    <property type="match status" value="1"/>
</dbReference>
<keyword evidence="21" id="KW-1185">Reference proteome</keyword>
<dbReference type="Pfam" id="PF02784">
    <property type="entry name" value="Orn_Arg_deC_N"/>
    <property type="match status" value="1"/>
</dbReference>
<dbReference type="eggNOG" id="COG1166">
    <property type="taxonomic scope" value="Bacteria"/>
</dbReference>
<dbReference type="InterPro" id="IPR029066">
    <property type="entry name" value="PLP-binding_barrel"/>
</dbReference>
<dbReference type="PANTHER" id="PTHR43295">
    <property type="entry name" value="ARGININE DECARBOXYLASE"/>
    <property type="match status" value="1"/>
</dbReference>
<evidence type="ECO:0000256" key="2">
    <source>
        <dbReference type="ARBA" id="ARBA00001946"/>
    </source>
</evidence>
<feature type="domain" description="Arginine decarboxylase helical bundle" evidence="18">
    <location>
        <begin position="397"/>
        <end position="477"/>
    </location>
</feature>
<dbReference type="Proteomes" id="UP000016960">
    <property type="component" value="Unassembled WGS sequence"/>
</dbReference>
<dbReference type="NCBIfam" id="NF003763">
    <property type="entry name" value="PRK05354.1"/>
    <property type="match status" value="1"/>
</dbReference>